<evidence type="ECO:0000256" key="4">
    <source>
        <dbReference type="ARBA" id="ARBA00023157"/>
    </source>
</evidence>
<dbReference type="SUPFAM" id="SSF48726">
    <property type="entry name" value="Immunoglobulin"/>
    <property type="match status" value="1"/>
</dbReference>
<dbReference type="InterPro" id="IPR032675">
    <property type="entry name" value="LRR_dom_sf"/>
</dbReference>
<evidence type="ECO:0000256" key="8">
    <source>
        <dbReference type="SAM" id="SignalP"/>
    </source>
</evidence>
<evidence type="ECO:0000313" key="11">
    <source>
        <dbReference type="Proteomes" id="UP000694569"/>
    </source>
</evidence>
<dbReference type="SMART" id="SM00408">
    <property type="entry name" value="IGc2"/>
    <property type="match status" value="1"/>
</dbReference>
<dbReference type="SMART" id="SM00409">
    <property type="entry name" value="IG"/>
    <property type="match status" value="1"/>
</dbReference>
<dbReference type="PANTHER" id="PTHR45842">
    <property type="entry name" value="SYNAPTIC ADHESION-LIKE MOLECULE SALM"/>
    <property type="match status" value="1"/>
</dbReference>
<evidence type="ECO:0000256" key="6">
    <source>
        <dbReference type="ARBA" id="ARBA00023319"/>
    </source>
</evidence>
<dbReference type="PROSITE" id="PS51450">
    <property type="entry name" value="LRR"/>
    <property type="match status" value="1"/>
</dbReference>
<protein>
    <recommendedName>
        <fullName evidence="9">Ig-like domain-containing protein</fullName>
    </recommendedName>
</protein>
<dbReference type="InterPro" id="IPR036179">
    <property type="entry name" value="Ig-like_dom_sf"/>
</dbReference>
<keyword evidence="5" id="KW-0325">Glycoprotein</keyword>
<proteinExistence type="predicted"/>
<feature type="transmembrane region" description="Helical" evidence="7">
    <location>
        <begin position="367"/>
        <end position="389"/>
    </location>
</feature>
<dbReference type="Pfam" id="PF13855">
    <property type="entry name" value="LRR_8"/>
    <property type="match status" value="1"/>
</dbReference>
<reference evidence="10" key="2">
    <citation type="submission" date="2025-09" db="UniProtKB">
        <authorList>
            <consortium name="Ensembl"/>
        </authorList>
    </citation>
    <scope>IDENTIFICATION</scope>
</reference>
<feature type="signal peptide" evidence="8">
    <location>
        <begin position="1"/>
        <end position="20"/>
    </location>
</feature>
<evidence type="ECO:0000256" key="1">
    <source>
        <dbReference type="ARBA" id="ARBA00022614"/>
    </source>
</evidence>
<keyword evidence="7" id="KW-0472">Membrane</keyword>
<reference evidence="10" key="1">
    <citation type="submission" date="2025-08" db="UniProtKB">
        <authorList>
            <consortium name="Ensembl"/>
        </authorList>
    </citation>
    <scope>IDENTIFICATION</scope>
</reference>
<dbReference type="FunFam" id="2.60.40.10:FF:000032">
    <property type="entry name" value="palladin isoform X1"/>
    <property type="match status" value="1"/>
</dbReference>
<evidence type="ECO:0000256" key="2">
    <source>
        <dbReference type="ARBA" id="ARBA00022729"/>
    </source>
</evidence>
<accession>A0A8C5QGB0</accession>
<dbReference type="InterPro" id="IPR003598">
    <property type="entry name" value="Ig_sub2"/>
</dbReference>
<dbReference type="OrthoDB" id="1394818at2759"/>
<evidence type="ECO:0000256" key="7">
    <source>
        <dbReference type="SAM" id="Phobius"/>
    </source>
</evidence>
<dbReference type="Proteomes" id="UP000694569">
    <property type="component" value="Unplaced"/>
</dbReference>
<name>A0A8C5QGB0_9ANUR</name>
<dbReference type="SMART" id="SM00369">
    <property type="entry name" value="LRR_TYP"/>
    <property type="match status" value="4"/>
</dbReference>
<evidence type="ECO:0000256" key="5">
    <source>
        <dbReference type="ARBA" id="ARBA00023180"/>
    </source>
</evidence>
<dbReference type="PANTHER" id="PTHR45842:SF12">
    <property type="entry name" value="KEKKON 5, ISOFORM A"/>
    <property type="match status" value="1"/>
</dbReference>
<dbReference type="AlphaFoldDB" id="A0A8C5QGB0"/>
<feature type="chain" id="PRO_5034061400" description="Ig-like domain-containing protein" evidence="8">
    <location>
        <begin position="21"/>
        <end position="428"/>
    </location>
</feature>
<dbReference type="InterPro" id="IPR003599">
    <property type="entry name" value="Ig_sub"/>
</dbReference>
<evidence type="ECO:0000313" key="10">
    <source>
        <dbReference type="Ensembl" id="ENSLLEP00000036811.1"/>
    </source>
</evidence>
<dbReference type="InterPro" id="IPR007110">
    <property type="entry name" value="Ig-like_dom"/>
</dbReference>
<keyword evidence="2 8" id="KW-0732">Signal</keyword>
<keyword evidence="7" id="KW-1133">Transmembrane helix</keyword>
<dbReference type="Gene3D" id="2.60.40.10">
    <property type="entry name" value="Immunoglobulins"/>
    <property type="match status" value="1"/>
</dbReference>
<keyword evidence="4" id="KW-1015">Disulfide bond</keyword>
<dbReference type="Gene3D" id="3.80.10.10">
    <property type="entry name" value="Ribonuclease Inhibitor"/>
    <property type="match status" value="2"/>
</dbReference>
<dbReference type="PROSITE" id="PS50835">
    <property type="entry name" value="IG_LIKE"/>
    <property type="match status" value="1"/>
</dbReference>
<evidence type="ECO:0000259" key="9">
    <source>
        <dbReference type="PROSITE" id="PS50835"/>
    </source>
</evidence>
<dbReference type="GeneTree" id="ENSGT00940000168310"/>
<dbReference type="InterPro" id="IPR003591">
    <property type="entry name" value="Leu-rich_rpt_typical-subtyp"/>
</dbReference>
<keyword evidence="6" id="KW-0393">Immunoglobulin domain</keyword>
<evidence type="ECO:0000256" key="3">
    <source>
        <dbReference type="ARBA" id="ARBA00022737"/>
    </source>
</evidence>
<keyword evidence="7" id="KW-0812">Transmembrane</keyword>
<dbReference type="InterPro" id="IPR013098">
    <property type="entry name" value="Ig_I-set"/>
</dbReference>
<dbReference type="InterPro" id="IPR050467">
    <property type="entry name" value="LRFN"/>
</dbReference>
<keyword evidence="3" id="KW-0677">Repeat</keyword>
<feature type="domain" description="Ig-like" evidence="9">
    <location>
        <begin position="256"/>
        <end position="342"/>
    </location>
</feature>
<dbReference type="InterPro" id="IPR001611">
    <property type="entry name" value="Leu-rich_rpt"/>
</dbReference>
<dbReference type="SUPFAM" id="SSF52058">
    <property type="entry name" value="L domain-like"/>
    <property type="match status" value="1"/>
</dbReference>
<keyword evidence="1" id="KW-0433">Leucine-rich repeat</keyword>
<dbReference type="Pfam" id="PF07679">
    <property type="entry name" value="I-set"/>
    <property type="match status" value="1"/>
</dbReference>
<dbReference type="InterPro" id="IPR013783">
    <property type="entry name" value="Ig-like_fold"/>
</dbReference>
<dbReference type="Ensembl" id="ENSLLET00000038232.1">
    <property type="protein sequence ID" value="ENSLLEP00000036811.1"/>
    <property type="gene ID" value="ENSLLEG00000023323.1"/>
</dbReference>
<organism evidence="10 11">
    <name type="scientific">Leptobrachium leishanense</name>
    <name type="common">Leishan spiny toad</name>
    <dbReference type="NCBI Taxonomy" id="445787"/>
    <lineage>
        <taxon>Eukaryota</taxon>
        <taxon>Metazoa</taxon>
        <taxon>Chordata</taxon>
        <taxon>Craniata</taxon>
        <taxon>Vertebrata</taxon>
        <taxon>Euteleostomi</taxon>
        <taxon>Amphibia</taxon>
        <taxon>Batrachia</taxon>
        <taxon>Anura</taxon>
        <taxon>Pelobatoidea</taxon>
        <taxon>Megophryidae</taxon>
        <taxon>Leptobrachium</taxon>
    </lineage>
</organism>
<keyword evidence="11" id="KW-1185">Reference proteome</keyword>
<sequence>MDLRILRFALLLSTVSRGRSLDAPSGPECTVGCRCNLFSVYCCESEKYLHIPVIGSENATKLELNACPDFSISRQSLWNFPSLEELTVKSTPVTYVEADAFVDFFKLSNLFLTGLNLSSKSFHPSAFNDLPIQVLSLRNNSLATIDCQMFRGLRNLRVLDLSRNKIGTIQNQAFESLRQLSVLNLDYNNLKTVSPNWFKAFTPYPALQISIEGNDLTKECIYRGVGLVENLWFTQSLKPNNSITMTNRTAPSCATPTIDNEYHEIYIKESASITLFCSARGLPMPVLTWLLPTGQQVLSSSSHFSVDNGKLNISRVKTSDSGLYVCVATNSEGSVVALTRLSVITNSDTVVIDATSATNTPKKRASLVLLLIFILMLALILGFAFGYIIKLVYRLAKKNTNTDFEFSRFVDTPNILQVPENPQPMPHL</sequence>